<gene>
    <name evidence="3" type="ORF">JCM19274_2727</name>
</gene>
<evidence type="ECO:0000259" key="2">
    <source>
        <dbReference type="Pfam" id="PF16344"/>
    </source>
</evidence>
<accession>A0A090WYJ2</accession>
<comment type="caution">
    <text evidence="3">The sequence shown here is derived from an EMBL/GenBank/DDBJ whole genome shotgun (WGS) entry which is preliminary data.</text>
</comment>
<dbReference type="Proteomes" id="UP000029643">
    <property type="component" value="Unassembled WGS sequence"/>
</dbReference>
<sequence length="181" mass="21022">MNFIEGEDRLVFITGEAYLDVVKDTNKPFVVNANTVNIKVFGTKFNIHAYPEDYVTEVVLVSGSVGLYKQEDNSEMTYLEPGFKASFNKNSEEIYKTQVLTNIYTSWIDGELVFRDMDFDNILRKLERFYDIKITNNNTRLASQKFQASFGKNPDIEQVFKELKMIYKIDYSIDGRSIIIK</sequence>
<dbReference type="InterPro" id="IPR032508">
    <property type="entry name" value="FecR_C"/>
</dbReference>
<dbReference type="GO" id="GO:0016989">
    <property type="term" value="F:sigma factor antagonist activity"/>
    <property type="evidence" value="ECO:0007669"/>
    <property type="project" value="TreeGrafter"/>
</dbReference>
<dbReference type="PANTHER" id="PTHR30273:SF2">
    <property type="entry name" value="PROTEIN FECR"/>
    <property type="match status" value="1"/>
</dbReference>
<feature type="domain" description="FecR protein" evidence="1">
    <location>
        <begin position="10"/>
        <end position="65"/>
    </location>
</feature>
<proteinExistence type="predicted"/>
<feature type="domain" description="Protein FecR C-terminal" evidence="2">
    <location>
        <begin position="111"/>
        <end position="180"/>
    </location>
</feature>
<dbReference type="PANTHER" id="PTHR30273">
    <property type="entry name" value="PERIPLASMIC SIGNAL SENSOR AND SIGMA FACTOR ACTIVATOR FECR-RELATED"/>
    <property type="match status" value="1"/>
</dbReference>
<organism evidence="3 4">
    <name type="scientific">Algibacter lectus</name>
    <dbReference type="NCBI Taxonomy" id="221126"/>
    <lineage>
        <taxon>Bacteria</taxon>
        <taxon>Pseudomonadati</taxon>
        <taxon>Bacteroidota</taxon>
        <taxon>Flavobacteriia</taxon>
        <taxon>Flavobacteriales</taxon>
        <taxon>Flavobacteriaceae</taxon>
        <taxon>Algibacter</taxon>
    </lineage>
</organism>
<dbReference type="Pfam" id="PF16344">
    <property type="entry name" value="FecR_C"/>
    <property type="match status" value="1"/>
</dbReference>
<dbReference type="EMBL" id="BBNU01000021">
    <property type="protein sequence ID" value="GAL82016.1"/>
    <property type="molecule type" value="Genomic_DNA"/>
</dbReference>
<dbReference type="AlphaFoldDB" id="A0A090WYJ2"/>
<evidence type="ECO:0000313" key="3">
    <source>
        <dbReference type="EMBL" id="GAL82016.1"/>
    </source>
</evidence>
<dbReference type="InterPro" id="IPR012373">
    <property type="entry name" value="Ferrdict_sens_TM"/>
</dbReference>
<protein>
    <submittedName>
        <fullName evidence="3">Putative anti-sigma factor</fullName>
    </submittedName>
</protein>
<dbReference type="InterPro" id="IPR006860">
    <property type="entry name" value="FecR"/>
</dbReference>
<dbReference type="Gene3D" id="3.55.50.30">
    <property type="match status" value="1"/>
</dbReference>
<reference evidence="3 4" key="1">
    <citation type="journal article" date="2014" name="Genome Announc.">
        <title>Draft Genome Sequences of Marine Flavobacterium Algibacter lectus Strains SS8 and NR4.</title>
        <authorList>
            <person name="Takatani N."/>
            <person name="Nakanishi M."/>
            <person name="Meirelles P."/>
            <person name="Mino S."/>
            <person name="Suda W."/>
            <person name="Oshima K."/>
            <person name="Hattori M."/>
            <person name="Ohkuma M."/>
            <person name="Hosokawa M."/>
            <person name="Miyashita K."/>
            <person name="Thompson F.L."/>
            <person name="Niwa A."/>
            <person name="Sawabe T."/>
            <person name="Sawabe T."/>
        </authorList>
    </citation>
    <scope>NUCLEOTIDE SEQUENCE [LARGE SCALE GENOMIC DNA]</scope>
    <source>
        <strain evidence="4">JCM19274</strain>
    </source>
</reference>
<evidence type="ECO:0000259" key="1">
    <source>
        <dbReference type="Pfam" id="PF04773"/>
    </source>
</evidence>
<dbReference type="Pfam" id="PF04773">
    <property type="entry name" value="FecR"/>
    <property type="match status" value="1"/>
</dbReference>
<dbReference type="Gene3D" id="2.60.120.1440">
    <property type="match status" value="1"/>
</dbReference>
<evidence type="ECO:0000313" key="4">
    <source>
        <dbReference type="Proteomes" id="UP000029643"/>
    </source>
</evidence>
<name>A0A090WYJ2_9FLAO</name>